<evidence type="ECO:0000259" key="1">
    <source>
        <dbReference type="Pfam" id="PF08346"/>
    </source>
</evidence>
<dbReference type="PANTHER" id="PTHR36180">
    <property type="entry name" value="DNA-BINDING PROTEIN-RELATED-RELATED"/>
    <property type="match status" value="1"/>
</dbReference>
<reference evidence="2" key="1">
    <citation type="submission" date="2016-04" db="EMBL/GenBank/DDBJ databases">
        <authorList>
            <person name="Evans L.H."/>
            <person name="Alamgir A."/>
            <person name="Owens N."/>
            <person name="Weber N.D."/>
            <person name="Virtaneva K."/>
            <person name="Barbian K."/>
            <person name="Babar A."/>
            <person name="Rosenke K."/>
        </authorList>
    </citation>
    <scope>NUCLEOTIDE SEQUENCE</scope>
    <source>
        <strain evidence="2">86-2</strain>
    </source>
</reference>
<sequence>MEELIRIRENEKGEKVVSARELHAYLESKQDFSNWIKNRISKYGFNENEDYVRFDKIIETTGGRLIEYALTLNCAKELAMVEGNAKGKEARGYFIACEKKLKEIIEKQLFQANERHRLRYKKSIRLKEVDREINELLRERKYLIKEINHIDRTSLIFFDLFEDTEDNLYFGGFPNKKIS</sequence>
<accession>A0A212J5W1</accession>
<name>A0A212J5W1_9BACT</name>
<dbReference type="RefSeq" id="WP_296947378.1">
    <property type="nucleotide sequence ID" value="NZ_LT599021.1"/>
</dbReference>
<feature type="domain" description="AntA/AntB antirepressor" evidence="1">
    <location>
        <begin position="17"/>
        <end position="82"/>
    </location>
</feature>
<dbReference type="Pfam" id="PF08346">
    <property type="entry name" value="AntA"/>
    <property type="match status" value="1"/>
</dbReference>
<gene>
    <name evidence="2" type="ORF">KL86DYS2_10798</name>
</gene>
<dbReference type="EMBL" id="FLUL01000001">
    <property type="protein sequence ID" value="SBV94823.1"/>
    <property type="molecule type" value="Genomic_DNA"/>
</dbReference>
<protein>
    <recommendedName>
        <fullName evidence="1">AntA/AntB antirepressor domain-containing protein</fullName>
    </recommendedName>
</protein>
<proteinExistence type="predicted"/>
<organism evidence="2">
    <name type="scientific">uncultured Dysgonomonas sp</name>
    <dbReference type="NCBI Taxonomy" id="206096"/>
    <lineage>
        <taxon>Bacteria</taxon>
        <taxon>Pseudomonadati</taxon>
        <taxon>Bacteroidota</taxon>
        <taxon>Bacteroidia</taxon>
        <taxon>Bacteroidales</taxon>
        <taxon>Dysgonomonadaceae</taxon>
        <taxon>Dysgonomonas</taxon>
        <taxon>environmental samples</taxon>
    </lineage>
</organism>
<dbReference type="AlphaFoldDB" id="A0A212J5W1"/>
<evidence type="ECO:0000313" key="2">
    <source>
        <dbReference type="EMBL" id="SBV94823.1"/>
    </source>
</evidence>
<dbReference type="PANTHER" id="PTHR36180:SF1">
    <property type="entry name" value="ANTA_ANTB ANTIREPRESSOR DOMAIN-CONTAINING PROTEIN"/>
    <property type="match status" value="1"/>
</dbReference>
<dbReference type="InterPro" id="IPR013557">
    <property type="entry name" value="AntA/B_antirep"/>
</dbReference>